<dbReference type="AlphaFoldDB" id="A0A1S8AAS9"/>
<sequence length="243" mass="26069">MVGGMGGGVSDRFLDDLSSRPPPRNLLEAYYAGVCERHAPLAFALAGFALRSIGSFTASDRALVARHFWATWDLGPAGRHDLEPTKRPGDLCIRSNGISPGDLAAPLVGARGGGVCLETACGKEIRGDRSVGRRAKTDLGPMGIVEVTTHRLGTHVMREALQEAHHMRRGSPAMIGNRMGSSGLRSIPKSASDEMLPSERDFGHATTMLIGRVPRQYVRHSPSYSVVLRILSCASMASTIERP</sequence>
<evidence type="ECO:0000313" key="2">
    <source>
        <dbReference type="EMBL" id="GAW26810.1"/>
    </source>
</evidence>
<dbReference type="OrthoDB" id="10669566at2759"/>
<evidence type="ECO:0000313" key="3">
    <source>
        <dbReference type="Proteomes" id="UP000054516"/>
    </source>
</evidence>
<feature type="region of interest" description="Disordered" evidence="1">
    <location>
        <begin position="165"/>
        <end position="195"/>
    </location>
</feature>
<organism evidence="2">
    <name type="scientific">Rosellinia necatrix</name>
    <name type="common">White root-rot fungus</name>
    <dbReference type="NCBI Taxonomy" id="77044"/>
    <lineage>
        <taxon>Eukaryota</taxon>
        <taxon>Fungi</taxon>
        <taxon>Dikarya</taxon>
        <taxon>Ascomycota</taxon>
        <taxon>Pezizomycotina</taxon>
        <taxon>Sordariomycetes</taxon>
        <taxon>Xylariomycetidae</taxon>
        <taxon>Xylariales</taxon>
        <taxon>Xylariaceae</taxon>
        <taxon>Rosellinia</taxon>
    </lineage>
</organism>
<dbReference type="Proteomes" id="UP000054516">
    <property type="component" value="Unassembled WGS sequence"/>
</dbReference>
<name>A0A1S8AAS9_ROSNE</name>
<keyword evidence="3" id="KW-1185">Reference proteome</keyword>
<gene>
    <name evidence="2" type="ORF">SAMD00023353_5000690</name>
</gene>
<accession>A0A1S8AAS9</accession>
<evidence type="ECO:0000256" key="1">
    <source>
        <dbReference type="SAM" id="MobiDB-lite"/>
    </source>
</evidence>
<proteinExistence type="predicted"/>
<dbReference type="EMBL" id="DF977495">
    <property type="protein sequence ID" value="GAW26810.1"/>
    <property type="molecule type" value="Genomic_DNA"/>
</dbReference>
<protein>
    <submittedName>
        <fullName evidence="2">Uncharacterized protein</fullName>
    </submittedName>
</protein>
<reference evidence="2" key="1">
    <citation type="submission" date="2016-03" db="EMBL/GenBank/DDBJ databases">
        <title>Draft genome sequence of Rosellinia necatrix.</title>
        <authorList>
            <person name="Kanematsu S."/>
        </authorList>
    </citation>
    <scope>NUCLEOTIDE SEQUENCE [LARGE SCALE GENOMIC DNA]</scope>
    <source>
        <strain evidence="2">W97</strain>
    </source>
</reference>